<name>A0A4Y8RQ94_9HYPH</name>
<dbReference type="OrthoDB" id="7522752at2"/>
<dbReference type="InterPro" id="IPR002035">
    <property type="entry name" value="VWF_A"/>
</dbReference>
<reference evidence="3 4" key="1">
    <citation type="submission" date="2019-03" db="EMBL/GenBank/DDBJ databases">
        <title>Jiella endophytica sp. nov., a novel endophytic bacterium isolated from root of Ficus microcarpa Linn. f.</title>
        <authorList>
            <person name="Tuo L."/>
        </authorList>
    </citation>
    <scope>NUCLEOTIDE SEQUENCE [LARGE SCALE GENOMIC DNA]</scope>
    <source>
        <strain evidence="3 4">CBS5Q-3</strain>
    </source>
</reference>
<keyword evidence="1" id="KW-1133">Transmembrane helix</keyword>
<feature type="domain" description="VWFA" evidence="2">
    <location>
        <begin position="150"/>
        <end position="202"/>
    </location>
</feature>
<sequence length="500" mass="53482">MTLGEVARQFSYRSVKRAIRRFARSSAGNFGIMVGLAAIPLVLAIGGVVDYSNALRVRTSLQSAADAAALAAAKYSGSDENERTARANRFFNANADPEAKIQTTALKKVDNAWLYQADFSMPTAFLGLMHIEELDMEVKATAKQADVPLDIALVLDSTGSMASSGKMAQLKASVKLFLSNFGSSAGVNNVQVAMIPFDTNVRVSSLNMAMLNAPVVNCSYMSSPDKDYCGTTTPGFAMGTTSGYYYAGKSGSRYIKYVYTALDTLTGSLKVDRATYSCSGSNYNNCSVSTSTIYNRSYSLSTASGTWSGCVNDRKQPYDTTAAAATASNTDTLYMRAANCSESASLQPVVGLTKDLDGLATKVDSLTPSGNTNITVGVQWGMEALTSAYPLQGKSTDAKTKAIMIVLTDGDNTEDRWYTSSDSSSIDARTKLACTNAKAMTNPDGTKLEIYTIRVIDGNESLLKSCATDNDHYFSVTDSSQLQAVFQAIAEQVKRIRIIS</sequence>
<dbReference type="InterPro" id="IPR036465">
    <property type="entry name" value="vWFA_dom_sf"/>
</dbReference>
<protein>
    <submittedName>
        <fullName evidence="3">VWA domain-containing protein</fullName>
    </submittedName>
</protein>
<dbReference type="Gene3D" id="3.40.50.410">
    <property type="entry name" value="von Willebrand factor, type A domain"/>
    <property type="match status" value="2"/>
</dbReference>
<accession>A0A4Y8RQ94</accession>
<dbReference type="Pfam" id="PF13400">
    <property type="entry name" value="Tad"/>
    <property type="match status" value="1"/>
</dbReference>
<dbReference type="Pfam" id="PF00092">
    <property type="entry name" value="VWA"/>
    <property type="match status" value="1"/>
</dbReference>
<keyword evidence="1" id="KW-0812">Transmembrane</keyword>
<dbReference type="EMBL" id="SOZD01000002">
    <property type="protein sequence ID" value="TFF25230.1"/>
    <property type="molecule type" value="Genomic_DNA"/>
</dbReference>
<feature type="transmembrane region" description="Helical" evidence="1">
    <location>
        <begin position="27"/>
        <end position="49"/>
    </location>
</feature>
<dbReference type="Proteomes" id="UP000298179">
    <property type="component" value="Unassembled WGS sequence"/>
</dbReference>
<evidence type="ECO:0000313" key="4">
    <source>
        <dbReference type="Proteomes" id="UP000298179"/>
    </source>
</evidence>
<comment type="caution">
    <text evidence="3">The sequence shown here is derived from an EMBL/GenBank/DDBJ whole genome shotgun (WGS) entry which is preliminary data.</text>
</comment>
<evidence type="ECO:0000259" key="2">
    <source>
        <dbReference type="PROSITE" id="PS50234"/>
    </source>
</evidence>
<proteinExistence type="predicted"/>
<evidence type="ECO:0000313" key="3">
    <source>
        <dbReference type="EMBL" id="TFF25230.1"/>
    </source>
</evidence>
<feature type="domain" description="VWFA" evidence="2">
    <location>
        <begin position="352"/>
        <end position="489"/>
    </location>
</feature>
<keyword evidence="4" id="KW-1185">Reference proteome</keyword>
<gene>
    <name evidence="3" type="ORF">E3C22_07575</name>
</gene>
<evidence type="ECO:0000256" key="1">
    <source>
        <dbReference type="SAM" id="Phobius"/>
    </source>
</evidence>
<dbReference type="InterPro" id="IPR028087">
    <property type="entry name" value="Tad_N"/>
</dbReference>
<dbReference type="CDD" id="cd00198">
    <property type="entry name" value="vWFA"/>
    <property type="match status" value="1"/>
</dbReference>
<dbReference type="RefSeq" id="WP_134761398.1">
    <property type="nucleotide sequence ID" value="NZ_SOZD01000002.1"/>
</dbReference>
<dbReference type="SUPFAM" id="SSF53300">
    <property type="entry name" value="vWA-like"/>
    <property type="match status" value="1"/>
</dbReference>
<organism evidence="3 4">
    <name type="scientific">Jiella endophytica</name>
    <dbReference type="NCBI Taxonomy" id="2558362"/>
    <lineage>
        <taxon>Bacteria</taxon>
        <taxon>Pseudomonadati</taxon>
        <taxon>Pseudomonadota</taxon>
        <taxon>Alphaproteobacteria</taxon>
        <taxon>Hyphomicrobiales</taxon>
        <taxon>Aurantimonadaceae</taxon>
        <taxon>Jiella</taxon>
    </lineage>
</organism>
<keyword evidence="1" id="KW-0472">Membrane</keyword>
<dbReference type="AlphaFoldDB" id="A0A4Y8RQ94"/>
<dbReference type="PROSITE" id="PS50234">
    <property type="entry name" value="VWFA"/>
    <property type="match status" value="2"/>
</dbReference>